<evidence type="ECO:0000313" key="2">
    <source>
        <dbReference type="EMBL" id="KAJ5494504.1"/>
    </source>
</evidence>
<reference evidence="2" key="1">
    <citation type="submission" date="2022-12" db="EMBL/GenBank/DDBJ databases">
        <authorList>
            <person name="Petersen C."/>
        </authorList>
    </citation>
    <scope>NUCLEOTIDE SEQUENCE</scope>
    <source>
        <strain evidence="2">IBT 29495</strain>
    </source>
</reference>
<name>A0A9W9XKA0_9EURO</name>
<evidence type="ECO:0000313" key="3">
    <source>
        <dbReference type="Proteomes" id="UP001149954"/>
    </source>
</evidence>
<keyword evidence="3" id="KW-1185">Reference proteome</keyword>
<protein>
    <submittedName>
        <fullName evidence="2">Uncharacterized protein</fullName>
    </submittedName>
</protein>
<gene>
    <name evidence="2" type="ORF">N7463_010591</name>
</gene>
<dbReference type="Proteomes" id="UP001149954">
    <property type="component" value="Unassembled WGS sequence"/>
</dbReference>
<reference evidence="2" key="2">
    <citation type="journal article" date="2023" name="IMA Fungus">
        <title>Comparative genomic study of the Penicillium genus elucidates a diverse pangenome and 15 lateral gene transfer events.</title>
        <authorList>
            <person name="Petersen C."/>
            <person name="Sorensen T."/>
            <person name="Nielsen M.R."/>
            <person name="Sondergaard T.E."/>
            <person name="Sorensen J.L."/>
            <person name="Fitzpatrick D.A."/>
            <person name="Frisvad J.C."/>
            <person name="Nielsen K.L."/>
        </authorList>
    </citation>
    <scope>NUCLEOTIDE SEQUENCE</scope>
    <source>
        <strain evidence="2">IBT 29495</strain>
    </source>
</reference>
<feature type="compositionally biased region" description="Polar residues" evidence="1">
    <location>
        <begin position="78"/>
        <end position="92"/>
    </location>
</feature>
<organism evidence="2 3">
    <name type="scientific">Penicillium fimorum</name>
    <dbReference type="NCBI Taxonomy" id="1882269"/>
    <lineage>
        <taxon>Eukaryota</taxon>
        <taxon>Fungi</taxon>
        <taxon>Dikarya</taxon>
        <taxon>Ascomycota</taxon>
        <taxon>Pezizomycotina</taxon>
        <taxon>Eurotiomycetes</taxon>
        <taxon>Eurotiomycetidae</taxon>
        <taxon>Eurotiales</taxon>
        <taxon>Aspergillaceae</taxon>
        <taxon>Penicillium</taxon>
    </lineage>
</organism>
<proteinExistence type="predicted"/>
<feature type="region of interest" description="Disordered" evidence="1">
    <location>
        <begin position="1"/>
        <end position="33"/>
    </location>
</feature>
<dbReference type="AlphaFoldDB" id="A0A9W9XKA0"/>
<sequence>MHAKTRPEPKPLAPPVAHDRPNETRSTIDQNPARMVMKTITCDSRVSAEDQVSKLVPAPSDLDKPRVDENPYNPPHCASSSWIQQLEQGVAD</sequence>
<comment type="caution">
    <text evidence="2">The sequence shown here is derived from an EMBL/GenBank/DDBJ whole genome shotgun (WGS) entry which is preliminary data.</text>
</comment>
<accession>A0A9W9XKA0</accession>
<dbReference type="OrthoDB" id="10495002at2759"/>
<evidence type="ECO:0000256" key="1">
    <source>
        <dbReference type="SAM" id="MobiDB-lite"/>
    </source>
</evidence>
<dbReference type="EMBL" id="JAPWDS010000006">
    <property type="protein sequence ID" value="KAJ5494504.1"/>
    <property type="molecule type" value="Genomic_DNA"/>
</dbReference>
<feature type="region of interest" description="Disordered" evidence="1">
    <location>
        <begin position="46"/>
        <end position="92"/>
    </location>
</feature>